<accession>A0A4V5NKJ8</accession>
<gene>
    <name evidence="3" type="ORF">B0A55_01698</name>
</gene>
<evidence type="ECO:0000313" key="3">
    <source>
        <dbReference type="EMBL" id="TKA82259.1"/>
    </source>
</evidence>
<feature type="signal peptide" evidence="2">
    <location>
        <begin position="1"/>
        <end position="15"/>
    </location>
</feature>
<organism evidence="3 4">
    <name type="scientific">Friedmanniomyces simplex</name>
    <dbReference type="NCBI Taxonomy" id="329884"/>
    <lineage>
        <taxon>Eukaryota</taxon>
        <taxon>Fungi</taxon>
        <taxon>Dikarya</taxon>
        <taxon>Ascomycota</taxon>
        <taxon>Pezizomycotina</taxon>
        <taxon>Dothideomycetes</taxon>
        <taxon>Dothideomycetidae</taxon>
        <taxon>Mycosphaerellales</taxon>
        <taxon>Teratosphaeriaceae</taxon>
        <taxon>Friedmanniomyces</taxon>
    </lineage>
</organism>
<keyword evidence="4" id="KW-1185">Reference proteome</keyword>
<sequence>MARLLAYGFVSFAYAQTCYWPDGTQTETNWTPCDASKSVTSCCDAADLCLNNGYCFSQAGNGNGFPNRLVRGACTDKSWKSGSCPQYCSDISTGGQQTIALVQDEANGYFCCGFGTLFFDGSNCTTGTRGSTTPFSLDPEIAIFNRSDGSTAFSTCAVAAGATNVLTSTVTSTVSVTATTASASGSSNPTSVVAVGAGVAIPLGVLLVAVAGIAIILWRRNKKLVQQLEEKERAYEARMGIDQKSYPSYGAEQRGQLLVSEVDGTSIVPELDAGEHGVKRGSMGK</sequence>
<protein>
    <recommendedName>
        <fullName evidence="5">Mid2 domain-containing protein</fullName>
    </recommendedName>
</protein>
<evidence type="ECO:0000313" key="4">
    <source>
        <dbReference type="Proteomes" id="UP000309340"/>
    </source>
</evidence>
<dbReference type="Proteomes" id="UP000309340">
    <property type="component" value="Unassembled WGS sequence"/>
</dbReference>
<evidence type="ECO:0008006" key="5">
    <source>
        <dbReference type="Google" id="ProtNLM"/>
    </source>
</evidence>
<feature type="chain" id="PRO_5020812592" description="Mid2 domain-containing protein" evidence="2">
    <location>
        <begin position="16"/>
        <end position="285"/>
    </location>
</feature>
<keyword evidence="2" id="KW-0732">Signal</keyword>
<dbReference type="AlphaFoldDB" id="A0A4V5NKJ8"/>
<evidence type="ECO:0000256" key="2">
    <source>
        <dbReference type="SAM" id="SignalP"/>
    </source>
</evidence>
<dbReference type="OrthoDB" id="3909804at2759"/>
<name>A0A4V5NKJ8_9PEZI</name>
<dbReference type="STRING" id="329884.A0A4V5NKJ8"/>
<evidence type="ECO:0000256" key="1">
    <source>
        <dbReference type="SAM" id="Phobius"/>
    </source>
</evidence>
<dbReference type="EMBL" id="NAJQ01000037">
    <property type="protein sequence ID" value="TKA82259.1"/>
    <property type="molecule type" value="Genomic_DNA"/>
</dbReference>
<reference evidence="3 4" key="1">
    <citation type="submission" date="2017-03" db="EMBL/GenBank/DDBJ databases">
        <title>Genomes of endolithic fungi from Antarctica.</title>
        <authorList>
            <person name="Coleine C."/>
            <person name="Masonjones S."/>
            <person name="Stajich J.E."/>
        </authorList>
    </citation>
    <scope>NUCLEOTIDE SEQUENCE [LARGE SCALE GENOMIC DNA]</scope>
    <source>
        <strain evidence="3 4">CCFEE 5184</strain>
    </source>
</reference>
<feature type="transmembrane region" description="Helical" evidence="1">
    <location>
        <begin position="192"/>
        <end position="218"/>
    </location>
</feature>
<proteinExistence type="predicted"/>
<keyword evidence="1" id="KW-0812">Transmembrane</keyword>
<comment type="caution">
    <text evidence="3">The sequence shown here is derived from an EMBL/GenBank/DDBJ whole genome shotgun (WGS) entry which is preliminary data.</text>
</comment>
<keyword evidence="1" id="KW-1133">Transmembrane helix</keyword>
<keyword evidence="1" id="KW-0472">Membrane</keyword>